<accession>A0A699IMC7</accession>
<proteinExistence type="predicted"/>
<organism evidence="1">
    <name type="scientific">Tanacetum cinerariifolium</name>
    <name type="common">Dalmatian daisy</name>
    <name type="synonym">Chrysanthemum cinerariifolium</name>
    <dbReference type="NCBI Taxonomy" id="118510"/>
    <lineage>
        <taxon>Eukaryota</taxon>
        <taxon>Viridiplantae</taxon>
        <taxon>Streptophyta</taxon>
        <taxon>Embryophyta</taxon>
        <taxon>Tracheophyta</taxon>
        <taxon>Spermatophyta</taxon>
        <taxon>Magnoliopsida</taxon>
        <taxon>eudicotyledons</taxon>
        <taxon>Gunneridae</taxon>
        <taxon>Pentapetalae</taxon>
        <taxon>asterids</taxon>
        <taxon>campanulids</taxon>
        <taxon>Asterales</taxon>
        <taxon>Asteraceae</taxon>
        <taxon>Asteroideae</taxon>
        <taxon>Anthemideae</taxon>
        <taxon>Anthemidinae</taxon>
        <taxon>Tanacetum</taxon>
    </lineage>
</organism>
<reference evidence="1" key="1">
    <citation type="journal article" date="2019" name="Sci. Rep.">
        <title>Draft genome of Tanacetum cinerariifolium, the natural source of mosquito coil.</title>
        <authorList>
            <person name="Yamashiro T."/>
            <person name="Shiraishi A."/>
            <person name="Satake H."/>
            <person name="Nakayama K."/>
        </authorList>
    </citation>
    <scope>NUCLEOTIDE SEQUENCE</scope>
</reference>
<comment type="caution">
    <text evidence="1">The sequence shown here is derived from an EMBL/GenBank/DDBJ whole genome shotgun (WGS) entry which is preliminary data.</text>
</comment>
<name>A0A699IMC7_TANCI</name>
<sequence>MVKTKESKEKNSNGSSKPAIVFKKDIQVIDLTDDEVISSLVFHPYLPLQILDIKSIKVDPMLYDLKVLARCISI</sequence>
<dbReference type="AlphaFoldDB" id="A0A699IMC7"/>
<dbReference type="EMBL" id="BKCJ010310155">
    <property type="protein sequence ID" value="GEZ68744.1"/>
    <property type="molecule type" value="Genomic_DNA"/>
</dbReference>
<evidence type="ECO:0000313" key="1">
    <source>
        <dbReference type="EMBL" id="GEZ68744.1"/>
    </source>
</evidence>
<protein>
    <submittedName>
        <fullName evidence="1">Uncharacterized protein</fullName>
    </submittedName>
</protein>
<gene>
    <name evidence="1" type="ORF">Tci_540717</name>
</gene>